<dbReference type="AlphaFoldDB" id="A0A6M1LIP5"/>
<evidence type="ECO:0000256" key="2">
    <source>
        <dbReference type="ARBA" id="ARBA00022478"/>
    </source>
</evidence>
<dbReference type="PROSITE" id="PS50044">
    <property type="entry name" value="SIGMA54_3"/>
    <property type="match status" value="1"/>
</dbReference>
<comment type="similarity">
    <text evidence="1 9">Belongs to the sigma-54 factor family.</text>
</comment>
<evidence type="ECO:0000313" key="13">
    <source>
        <dbReference type="EMBL" id="NGM20183.1"/>
    </source>
</evidence>
<feature type="domain" description="RNA polymerase sigma factor 54 DNA-binding" evidence="11">
    <location>
        <begin position="330"/>
        <end position="489"/>
    </location>
</feature>
<keyword evidence="2 9" id="KW-0240">DNA-directed RNA polymerase</keyword>
<keyword evidence="5 9" id="KW-0805">Transcription regulation</keyword>
<dbReference type="NCBIfam" id="NF004596">
    <property type="entry name" value="PRK05932.1-3"/>
    <property type="match status" value="1"/>
</dbReference>
<evidence type="ECO:0000256" key="4">
    <source>
        <dbReference type="ARBA" id="ARBA00022695"/>
    </source>
</evidence>
<dbReference type="PRINTS" id="PR00045">
    <property type="entry name" value="SIGMA54FCT"/>
</dbReference>
<feature type="compositionally biased region" description="Basic and acidic residues" evidence="10">
    <location>
        <begin position="46"/>
        <end position="77"/>
    </location>
</feature>
<accession>A0A6M1LIP5</accession>
<dbReference type="Pfam" id="PF00309">
    <property type="entry name" value="Sigma54_AID"/>
    <property type="match status" value="1"/>
</dbReference>
<dbReference type="NCBIfam" id="TIGR02395">
    <property type="entry name" value="rpoN_sigma"/>
    <property type="match status" value="1"/>
</dbReference>
<dbReference type="PIRSF" id="PIRSF000774">
    <property type="entry name" value="RpoN"/>
    <property type="match status" value="1"/>
</dbReference>
<dbReference type="Proteomes" id="UP000475385">
    <property type="component" value="Unassembled WGS sequence"/>
</dbReference>
<dbReference type="GO" id="GO:0003677">
    <property type="term" value="F:DNA binding"/>
    <property type="evidence" value="ECO:0007669"/>
    <property type="project" value="UniProtKB-KW"/>
</dbReference>
<comment type="function">
    <text evidence="9">Sigma factors are initiation factors that promote the attachment of RNA polymerase to specific initiation sites and are then released.</text>
</comment>
<dbReference type="PANTHER" id="PTHR32248:SF4">
    <property type="entry name" value="RNA POLYMERASE SIGMA-54 FACTOR"/>
    <property type="match status" value="1"/>
</dbReference>
<dbReference type="EMBL" id="JAAIKB010000003">
    <property type="protein sequence ID" value="NGM20183.1"/>
    <property type="molecule type" value="Genomic_DNA"/>
</dbReference>
<dbReference type="GO" id="GO:0001216">
    <property type="term" value="F:DNA-binding transcription activator activity"/>
    <property type="evidence" value="ECO:0007669"/>
    <property type="project" value="InterPro"/>
</dbReference>
<evidence type="ECO:0000259" key="11">
    <source>
        <dbReference type="Pfam" id="PF04552"/>
    </source>
</evidence>
<keyword evidence="14" id="KW-1185">Reference proteome</keyword>
<evidence type="ECO:0000256" key="1">
    <source>
        <dbReference type="ARBA" id="ARBA00008798"/>
    </source>
</evidence>
<comment type="caution">
    <text evidence="13">The sequence shown here is derived from an EMBL/GenBank/DDBJ whole genome shotgun (WGS) entry which is preliminary data.</text>
</comment>
<feature type="region of interest" description="Disordered" evidence="10">
    <location>
        <begin position="46"/>
        <end position="99"/>
    </location>
</feature>
<sequence length="495" mass="54542">MAIGPRLDMRHTQSLVMTPQLRQAIKLLQSSNMEVTAFVEEELERNPLLERDERPEPRTTADERAPEAVAAEPRDSLEAATATSMADSPLDADYGNVYDGDGSGGGASFGDSGGRGGRADFDDDLSGIEDLADARKTLREHLGEQVRLTFADHRDRLIAAQMLAMVDPAGRLPVPDAAIAAAMGCEEAIVAAVRARMQRFDPVGMFCRDLRECLAVQLADRNRLDPCMEALLDNLEMLARRDLRGLMRVCGVDSEDLAEMVAELKRLDPKPGASFDAAPAMAVVPDVLMRRTHDGGWAVELNPETLPRILVNRGFHARAVVGARNRDDKAFIADKLQSATWLVKSLEQRANTILKVAAEIVRRQDAFFRLGVGHLRPLILRDVAEHVSMHESTVSRVTANKYIATPRGTFELKYFFTTAIAGTSGGESHSAEAVRFRIREMILAESVDDVLSDDAIVERLRKEGVDIARRTVAKYREALRIPSSVQRKREKAVPA</sequence>
<dbReference type="GO" id="GO:0006352">
    <property type="term" value="P:DNA-templated transcription initiation"/>
    <property type="evidence" value="ECO:0007669"/>
    <property type="project" value="InterPro"/>
</dbReference>
<evidence type="ECO:0000256" key="6">
    <source>
        <dbReference type="ARBA" id="ARBA00023082"/>
    </source>
</evidence>
<dbReference type="Gene3D" id="1.10.10.60">
    <property type="entry name" value="Homeodomain-like"/>
    <property type="match status" value="1"/>
</dbReference>
<dbReference type="GO" id="GO:0016779">
    <property type="term" value="F:nucleotidyltransferase activity"/>
    <property type="evidence" value="ECO:0007669"/>
    <property type="project" value="UniProtKB-KW"/>
</dbReference>
<evidence type="ECO:0000256" key="8">
    <source>
        <dbReference type="ARBA" id="ARBA00023163"/>
    </source>
</evidence>
<dbReference type="Pfam" id="PF04963">
    <property type="entry name" value="Sigma54_CBD"/>
    <property type="match status" value="1"/>
</dbReference>
<gene>
    <name evidence="13" type="primary">rpoN</name>
    <name evidence="13" type="ORF">G3576_09170</name>
</gene>
<evidence type="ECO:0000313" key="14">
    <source>
        <dbReference type="Proteomes" id="UP000475385"/>
    </source>
</evidence>
<dbReference type="PANTHER" id="PTHR32248">
    <property type="entry name" value="RNA POLYMERASE SIGMA-54 FACTOR"/>
    <property type="match status" value="1"/>
</dbReference>
<dbReference type="InterPro" id="IPR007046">
    <property type="entry name" value="RNA_pol_sigma_54_core-bd"/>
</dbReference>
<dbReference type="InterPro" id="IPR038709">
    <property type="entry name" value="RpoN_core-bd_sf"/>
</dbReference>
<keyword evidence="3 9" id="KW-0808">Transferase</keyword>
<reference evidence="13 14" key="1">
    <citation type="submission" date="2020-03" db="EMBL/GenBank/DDBJ databases">
        <title>Roseomonas stagni sp. nov., isolated from pond water in Japan.</title>
        <authorList>
            <person name="Furuhata K."/>
            <person name="Miyamoto H."/>
            <person name="Goto K."/>
        </authorList>
    </citation>
    <scope>NUCLEOTIDE SEQUENCE [LARGE SCALE GENOMIC DNA]</scope>
    <source>
        <strain evidence="13 14">PeD5</strain>
    </source>
</reference>
<evidence type="ECO:0000256" key="7">
    <source>
        <dbReference type="ARBA" id="ARBA00023125"/>
    </source>
</evidence>
<protein>
    <recommendedName>
        <fullName evidence="9">RNA polymerase sigma-54 factor</fullName>
    </recommendedName>
</protein>
<dbReference type="InterPro" id="IPR000394">
    <property type="entry name" value="RNA_pol_sigma_54"/>
</dbReference>
<dbReference type="GO" id="GO:0016987">
    <property type="term" value="F:sigma factor activity"/>
    <property type="evidence" value="ECO:0007669"/>
    <property type="project" value="UniProtKB-KW"/>
</dbReference>
<dbReference type="GO" id="GO:0000428">
    <property type="term" value="C:DNA-directed RNA polymerase complex"/>
    <property type="evidence" value="ECO:0007669"/>
    <property type="project" value="UniProtKB-KW"/>
</dbReference>
<organism evidence="13 14">
    <name type="scientific">Falsiroseomonas algicola</name>
    <dbReference type="NCBI Taxonomy" id="2716930"/>
    <lineage>
        <taxon>Bacteria</taxon>
        <taxon>Pseudomonadati</taxon>
        <taxon>Pseudomonadota</taxon>
        <taxon>Alphaproteobacteria</taxon>
        <taxon>Acetobacterales</taxon>
        <taxon>Roseomonadaceae</taxon>
        <taxon>Falsiroseomonas</taxon>
    </lineage>
</organism>
<name>A0A6M1LIP5_9PROT</name>
<feature type="domain" description="RNA polymerase sigma factor 54 core-binding" evidence="12">
    <location>
        <begin position="128"/>
        <end position="313"/>
    </location>
</feature>
<dbReference type="InterPro" id="IPR007634">
    <property type="entry name" value="RNA_pol_sigma_54_DNA-bd"/>
</dbReference>
<proteinExistence type="inferred from homology"/>
<dbReference type="Gene3D" id="1.10.10.1330">
    <property type="entry name" value="RNA polymerase sigma-54 factor, core-binding domain"/>
    <property type="match status" value="1"/>
</dbReference>
<keyword evidence="8 9" id="KW-0804">Transcription</keyword>
<evidence type="ECO:0000256" key="10">
    <source>
        <dbReference type="SAM" id="MobiDB-lite"/>
    </source>
</evidence>
<keyword evidence="7 9" id="KW-0238">DNA-binding</keyword>
<evidence type="ECO:0000256" key="9">
    <source>
        <dbReference type="PIRNR" id="PIRNR000774"/>
    </source>
</evidence>
<dbReference type="PROSITE" id="PS00717">
    <property type="entry name" value="SIGMA54_1"/>
    <property type="match status" value="1"/>
</dbReference>
<dbReference type="Pfam" id="PF04552">
    <property type="entry name" value="Sigma54_DBD"/>
    <property type="match status" value="1"/>
</dbReference>
<keyword evidence="4 9" id="KW-0548">Nucleotidyltransferase</keyword>
<evidence type="ECO:0000256" key="3">
    <source>
        <dbReference type="ARBA" id="ARBA00022679"/>
    </source>
</evidence>
<keyword evidence="6 9" id="KW-0731">Sigma factor</keyword>
<dbReference type="RefSeq" id="WP_164694092.1">
    <property type="nucleotide sequence ID" value="NZ_JAAIKB010000003.1"/>
</dbReference>
<evidence type="ECO:0000256" key="5">
    <source>
        <dbReference type="ARBA" id="ARBA00023015"/>
    </source>
</evidence>
<dbReference type="NCBIfam" id="NF009118">
    <property type="entry name" value="PRK12469.1"/>
    <property type="match status" value="1"/>
</dbReference>
<dbReference type="PROSITE" id="PS00718">
    <property type="entry name" value="SIGMA54_2"/>
    <property type="match status" value="1"/>
</dbReference>
<evidence type="ECO:0000259" key="12">
    <source>
        <dbReference type="Pfam" id="PF04963"/>
    </source>
</evidence>